<evidence type="ECO:0000313" key="2">
    <source>
        <dbReference type="Proteomes" id="UP000836841"/>
    </source>
</evidence>
<gene>
    <name evidence="1" type="ORF">TAV2_LOCUS18389</name>
</gene>
<dbReference type="EMBL" id="CAJVSB020000853">
    <property type="protein sequence ID" value="CAH2068810.1"/>
    <property type="molecule type" value="Genomic_DNA"/>
</dbReference>
<keyword evidence="2" id="KW-1185">Reference proteome</keyword>
<protein>
    <submittedName>
        <fullName evidence="1">Uncharacterized protein</fullName>
    </submittedName>
</protein>
<reference evidence="1 2" key="1">
    <citation type="submission" date="2022-03" db="EMBL/GenBank/DDBJ databases">
        <authorList>
            <person name="Nunn A."/>
            <person name="Chopra R."/>
            <person name="Nunn A."/>
            <person name="Contreras Garrido A."/>
        </authorList>
    </citation>
    <scope>NUCLEOTIDE SEQUENCE [LARGE SCALE GENOMIC DNA]</scope>
</reference>
<dbReference type="AlphaFoldDB" id="A0AAU9SR13"/>
<comment type="caution">
    <text evidence="1">The sequence shown here is derived from an EMBL/GenBank/DDBJ whole genome shotgun (WGS) entry which is preliminary data.</text>
</comment>
<evidence type="ECO:0000313" key="1">
    <source>
        <dbReference type="EMBL" id="CAH2068810.1"/>
    </source>
</evidence>
<sequence>MEKSMRLIRILKGGEKALMRLGYISSILAVFIGRKLMDTTNKVMSLQLIGSVIPLLKPCHQLN</sequence>
<dbReference type="Proteomes" id="UP000836841">
    <property type="component" value="Unassembled WGS sequence"/>
</dbReference>
<name>A0AAU9SR13_THLAR</name>
<proteinExistence type="predicted"/>
<accession>A0AAU9SR13</accession>
<organism evidence="1 2">
    <name type="scientific">Thlaspi arvense</name>
    <name type="common">Field penny-cress</name>
    <dbReference type="NCBI Taxonomy" id="13288"/>
    <lineage>
        <taxon>Eukaryota</taxon>
        <taxon>Viridiplantae</taxon>
        <taxon>Streptophyta</taxon>
        <taxon>Embryophyta</taxon>
        <taxon>Tracheophyta</taxon>
        <taxon>Spermatophyta</taxon>
        <taxon>Magnoliopsida</taxon>
        <taxon>eudicotyledons</taxon>
        <taxon>Gunneridae</taxon>
        <taxon>Pentapetalae</taxon>
        <taxon>rosids</taxon>
        <taxon>malvids</taxon>
        <taxon>Brassicales</taxon>
        <taxon>Brassicaceae</taxon>
        <taxon>Thlaspideae</taxon>
        <taxon>Thlaspi</taxon>
    </lineage>
</organism>